<name>A0ABW5RIU0_9MICO</name>
<dbReference type="InterPro" id="IPR038765">
    <property type="entry name" value="Papain-like_cys_pep_sf"/>
</dbReference>
<feature type="transmembrane region" description="Helical" evidence="2">
    <location>
        <begin position="212"/>
        <end position="233"/>
    </location>
</feature>
<accession>A0ABW5RIU0</accession>
<dbReference type="PANTHER" id="PTHR42736:SF1">
    <property type="entry name" value="PROTEIN-GLUTAMINE GAMMA-GLUTAMYLTRANSFERASE"/>
    <property type="match status" value="1"/>
</dbReference>
<dbReference type="RefSeq" id="WP_066058531.1">
    <property type="nucleotide sequence ID" value="NZ_JBHUNF010000004.1"/>
</dbReference>
<comment type="caution">
    <text evidence="4">The sequence shown here is derived from an EMBL/GenBank/DDBJ whole genome shotgun (WGS) entry which is preliminary data.</text>
</comment>
<dbReference type="SMART" id="SM00460">
    <property type="entry name" value="TGc"/>
    <property type="match status" value="1"/>
</dbReference>
<dbReference type="EMBL" id="JBHUNF010000004">
    <property type="protein sequence ID" value="MFD2674965.1"/>
    <property type="molecule type" value="Genomic_DNA"/>
</dbReference>
<dbReference type="Gene3D" id="3.10.620.30">
    <property type="match status" value="1"/>
</dbReference>
<keyword evidence="2" id="KW-0812">Transmembrane</keyword>
<feature type="domain" description="Transglutaminase-like" evidence="3">
    <location>
        <begin position="554"/>
        <end position="623"/>
    </location>
</feature>
<feature type="compositionally biased region" description="Basic and acidic residues" evidence="1">
    <location>
        <begin position="821"/>
        <end position="831"/>
    </location>
</feature>
<feature type="compositionally biased region" description="Basic and acidic residues" evidence="1">
    <location>
        <begin position="1"/>
        <end position="12"/>
    </location>
</feature>
<proteinExistence type="predicted"/>
<evidence type="ECO:0000313" key="5">
    <source>
        <dbReference type="Proteomes" id="UP001597453"/>
    </source>
</evidence>
<evidence type="ECO:0000313" key="4">
    <source>
        <dbReference type="EMBL" id="MFD2674965.1"/>
    </source>
</evidence>
<evidence type="ECO:0000256" key="1">
    <source>
        <dbReference type="SAM" id="MobiDB-lite"/>
    </source>
</evidence>
<feature type="region of interest" description="Disordered" evidence="1">
    <location>
        <begin position="616"/>
        <end position="671"/>
    </location>
</feature>
<feature type="transmembrane region" description="Helical" evidence="2">
    <location>
        <begin position="290"/>
        <end position="311"/>
    </location>
</feature>
<organism evidence="4 5">
    <name type="scientific">Gulosibacter bifidus</name>
    <dbReference type="NCBI Taxonomy" id="272239"/>
    <lineage>
        <taxon>Bacteria</taxon>
        <taxon>Bacillati</taxon>
        <taxon>Actinomycetota</taxon>
        <taxon>Actinomycetes</taxon>
        <taxon>Micrococcales</taxon>
        <taxon>Microbacteriaceae</taxon>
        <taxon>Gulosibacter</taxon>
    </lineage>
</organism>
<protein>
    <submittedName>
        <fullName evidence="4">Transglutaminase family protein</fullName>
    </submittedName>
</protein>
<dbReference type="SUPFAM" id="SSF54001">
    <property type="entry name" value="Cysteine proteinases"/>
    <property type="match status" value="1"/>
</dbReference>
<feature type="transmembrane region" description="Helical" evidence="2">
    <location>
        <begin position="99"/>
        <end position="121"/>
    </location>
</feature>
<sequence>MSTRKFWRDRGSDTSMPAGFRRSARPTNTGSVWQRWREHRMLREQPARFWSSLALIAAMLIPSVFAHEPVFGQGVGLRGAIAGVLLGLMLALTHAMFAWRWWLTLSVGVVVYFALGGLVALPGTLTATGFPTADTLQLLAVQIIHSWKDLLTLVPPAATFTGPTVLPFLVSFVLAFAAAHLAFRGRWLFATLPVVGNYVIGAAWSVPVAPFALWWGAGFAALVAIWWALGAAWDRRSRGEEIVVGREARDAVKGQVGETTGAGMLSVTERTTDRTSMGSRRVAVPWLRQLLGVVGTLGVGVLIAGLLVPIWGAGQPRHVLRDYIAPPLDVHDLPTPLEQFRHLSADLADAELMTVAGLPNGARVRFATMNQYDGVRWGIAPPEESTAGFFQVGEVIAPAQSDVDPGVRQDYDVIVKLNEPMNAWIPTVGHLEGVRLESPEVAAALFYDRDLQTAMTTASVPKPLHYTMQGWNEPKWNEGQLSGRGLGGDPVASYEGVPDEIASLAADITLKATSPLDRARALERYFRETGFYANGTQAPSRPGHSSGRINELLEGEQMVGDDEQYATAMAMAATSLGMPARVVMGAYPKSYGEGPQKITGDDVHVWVEIQFQGAGWVPFDPTPPKDQTPQTEMPEPKSVPQPQVLQPPEPPREPPELPAQHRDREPDDPVQPPVEFPWLAVGGATALSLLLLLPLLGVPLYKLWRRRKRKREGGREGVRNAWLEASDYANDTGMELGNSTSTVLERAEIMEAQRDLNGAGVALARQVGAAEFSGVAVSDAQVAHAWQAEQALRQALMPASVWERYRARLSWRTIGRRKYRERAAKRSQREQRRQRRSKRSGAEPPSTEQ</sequence>
<feature type="region of interest" description="Disordered" evidence="1">
    <location>
        <begin position="818"/>
        <end position="849"/>
    </location>
</feature>
<gene>
    <name evidence="4" type="ORF">ACFSUQ_06610</name>
</gene>
<keyword evidence="5" id="KW-1185">Reference proteome</keyword>
<dbReference type="InterPro" id="IPR052901">
    <property type="entry name" value="Bact_TGase-like"/>
</dbReference>
<dbReference type="InterPro" id="IPR002931">
    <property type="entry name" value="Transglutaminase-like"/>
</dbReference>
<reference evidence="5" key="1">
    <citation type="journal article" date="2019" name="Int. J. Syst. Evol. Microbiol.">
        <title>The Global Catalogue of Microorganisms (GCM) 10K type strain sequencing project: providing services to taxonomists for standard genome sequencing and annotation.</title>
        <authorList>
            <consortium name="The Broad Institute Genomics Platform"/>
            <consortium name="The Broad Institute Genome Sequencing Center for Infectious Disease"/>
            <person name="Wu L."/>
            <person name="Ma J."/>
        </authorList>
    </citation>
    <scope>NUCLEOTIDE SEQUENCE [LARGE SCALE GENOMIC DNA]</scope>
    <source>
        <strain evidence="5">TISTR 1511</strain>
    </source>
</reference>
<feature type="transmembrane region" description="Helical" evidence="2">
    <location>
        <begin position="47"/>
        <end position="65"/>
    </location>
</feature>
<feature type="region of interest" description="Disordered" evidence="1">
    <location>
        <begin position="1"/>
        <end position="26"/>
    </location>
</feature>
<feature type="compositionally biased region" description="Basic and acidic residues" evidence="1">
    <location>
        <begin position="650"/>
        <end position="667"/>
    </location>
</feature>
<dbReference type="PANTHER" id="PTHR42736">
    <property type="entry name" value="PROTEIN-GLUTAMINE GAMMA-GLUTAMYLTRANSFERASE"/>
    <property type="match status" value="1"/>
</dbReference>
<dbReference type="Proteomes" id="UP001597453">
    <property type="component" value="Unassembled WGS sequence"/>
</dbReference>
<evidence type="ECO:0000259" key="3">
    <source>
        <dbReference type="SMART" id="SM00460"/>
    </source>
</evidence>
<feature type="transmembrane region" description="Helical" evidence="2">
    <location>
        <begin position="187"/>
        <end position="206"/>
    </location>
</feature>
<evidence type="ECO:0000256" key="2">
    <source>
        <dbReference type="SAM" id="Phobius"/>
    </source>
</evidence>
<keyword evidence="2" id="KW-0472">Membrane</keyword>
<keyword evidence="2" id="KW-1133">Transmembrane helix</keyword>
<feature type="transmembrane region" description="Helical" evidence="2">
    <location>
        <begin position="71"/>
        <end position="92"/>
    </location>
</feature>
<dbReference type="Pfam" id="PF01841">
    <property type="entry name" value="Transglut_core"/>
    <property type="match status" value="1"/>
</dbReference>
<feature type="transmembrane region" description="Helical" evidence="2">
    <location>
        <begin position="157"/>
        <end position="180"/>
    </location>
</feature>
<feature type="transmembrane region" description="Helical" evidence="2">
    <location>
        <begin position="676"/>
        <end position="701"/>
    </location>
</feature>